<gene>
    <name evidence="2" type="ORF">EV656_101232</name>
</gene>
<dbReference type="InterPro" id="IPR010642">
    <property type="entry name" value="Invasion_prot_B"/>
</dbReference>
<proteinExistence type="predicted"/>
<reference evidence="2 3" key="1">
    <citation type="submission" date="2019-03" db="EMBL/GenBank/DDBJ databases">
        <title>Genomic Encyclopedia of Type Strains, Phase IV (KMG-IV): sequencing the most valuable type-strain genomes for metagenomic binning, comparative biology and taxonomic classification.</title>
        <authorList>
            <person name="Goeker M."/>
        </authorList>
    </citation>
    <scope>NUCLEOTIDE SEQUENCE [LARGE SCALE GENOMIC DNA]</scope>
    <source>
        <strain evidence="2 3">DSM 2781</strain>
    </source>
</reference>
<name>A0A4V2SMH7_RHOAD</name>
<keyword evidence="1" id="KW-0732">Signal</keyword>
<evidence type="ECO:0000313" key="3">
    <source>
        <dbReference type="Proteomes" id="UP000295733"/>
    </source>
</evidence>
<dbReference type="InterPro" id="IPR038696">
    <property type="entry name" value="IalB_sf"/>
</dbReference>
<evidence type="ECO:0000256" key="1">
    <source>
        <dbReference type="SAM" id="SignalP"/>
    </source>
</evidence>
<feature type="signal peptide" evidence="1">
    <location>
        <begin position="1"/>
        <end position="25"/>
    </location>
</feature>
<protein>
    <submittedName>
        <fullName evidence="2">Invasion protein IalB</fullName>
    </submittedName>
</protein>
<dbReference type="Pfam" id="PF06776">
    <property type="entry name" value="IalB"/>
    <property type="match status" value="1"/>
</dbReference>
<dbReference type="Proteomes" id="UP000295733">
    <property type="component" value="Unassembled WGS sequence"/>
</dbReference>
<dbReference type="Gene3D" id="2.60.40.1880">
    <property type="entry name" value="Invasion associated locus B (IalB) protein"/>
    <property type="match status" value="1"/>
</dbReference>
<organism evidence="2 3">
    <name type="scientific">Rhodovulum adriaticum</name>
    <name type="common">Rhodopseudomonas adriatica</name>
    <dbReference type="NCBI Taxonomy" id="35804"/>
    <lineage>
        <taxon>Bacteria</taxon>
        <taxon>Pseudomonadati</taxon>
        <taxon>Pseudomonadota</taxon>
        <taxon>Alphaproteobacteria</taxon>
        <taxon>Rhodobacterales</taxon>
        <taxon>Paracoccaceae</taxon>
        <taxon>Rhodovulum</taxon>
    </lineage>
</organism>
<comment type="caution">
    <text evidence="2">The sequence shown here is derived from an EMBL/GenBank/DDBJ whole genome shotgun (WGS) entry which is preliminary data.</text>
</comment>
<evidence type="ECO:0000313" key="2">
    <source>
        <dbReference type="EMBL" id="TCP27326.1"/>
    </source>
</evidence>
<dbReference type="RefSeq" id="WP_165918911.1">
    <property type="nucleotide sequence ID" value="NZ_NRRP01000001.1"/>
</dbReference>
<dbReference type="EMBL" id="SLXL01000001">
    <property type="protein sequence ID" value="TCP27326.1"/>
    <property type="molecule type" value="Genomic_DNA"/>
</dbReference>
<accession>A0A4V2SMH7</accession>
<dbReference type="AlphaFoldDB" id="A0A4V2SMH7"/>
<sequence length="175" mass="19199">MTRHPIPALTLALGLAGALPGPATAQQDTAPDALRETFRDWTVQCETRKEQGRVCEMLQRVNHEESRSSILVFTLSFDAEGNAVSVMITPFGLRLPEGVTVVIEDTEIGTYPFETCLSNGCIVLARFDEKQLRKMRAGAEGEVRGITRTGESFAIPISLWGFSAALDRMRDLTGQ</sequence>
<keyword evidence="3" id="KW-1185">Reference proteome</keyword>
<feature type="chain" id="PRO_5020468243" evidence="1">
    <location>
        <begin position="26"/>
        <end position="175"/>
    </location>
</feature>